<name>A0ABM1EXX7_PRICU</name>
<dbReference type="Proteomes" id="UP000695022">
    <property type="component" value="Unplaced"/>
</dbReference>
<dbReference type="InterPro" id="IPR048325">
    <property type="entry name" value="ZSWIM3_N"/>
</dbReference>
<sequence length="118" mass="13729">MLQVGNEYNSFDELNDAIRDYSEQHSVLFVKDDCKKVASENAKLGPNTTKYPDRFVYRFVRFRCKHGGDVRTNGRGTRPNQRSFKTECPSELSVSANRKKDKMVVLKFVDEHNHEISR</sequence>
<accession>A0ABM1EXX7</accession>
<dbReference type="RefSeq" id="XP_014677048.1">
    <property type="nucleotide sequence ID" value="XM_014821562.1"/>
</dbReference>
<dbReference type="PANTHER" id="PTHR31569:SF4">
    <property type="entry name" value="SWIM-TYPE DOMAIN-CONTAINING PROTEIN"/>
    <property type="match status" value="1"/>
</dbReference>
<evidence type="ECO:0000313" key="3">
    <source>
        <dbReference type="Proteomes" id="UP000695022"/>
    </source>
</evidence>
<organism evidence="3 4">
    <name type="scientific">Priapulus caudatus</name>
    <name type="common">Priapulid worm</name>
    <dbReference type="NCBI Taxonomy" id="37621"/>
    <lineage>
        <taxon>Eukaryota</taxon>
        <taxon>Metazoa</taxon>
        <taxon>Ecdysozoa</taxon>
        <taxon>Scalidophora</taxon>
        <taxon>Priapulida</taxon>
        <taxon>Priapulimorpha</taxon>
        <taxon>Priapulimorphida</taxon>
        <taxon>Priapulidae</taxon>
        <taxon>Priapulus</taxon>
    </lineage>
</organism>
<keyword evidence="3" id="KW-1185">Reference proteome</keyword>
<dbReference type="Pfam" id="PF21599">
    <property type="entry name" value="ZSWIM3_N"/>
    <property type="match status" value="1"/>
</dbReference>
<dbReference type="InterPro" id="IPR052579">
    <property type="entry name" value="Zinc_finger_SWIM"/>
</dbReference>
<dbReference type="GeneID" id="106816920"/>
<evidence type="ECO:0000313" key="4">
    <source>
        <dbReference type="RefSeq" id="XP_014677048.1"/>
    </source>
</evidence>
<evidence type="ECO:0000256" key="1">
    <source>
        <dbReference type="SAM" id="MobiDB-lite"/>
    </source>
</evidence>
<dbReference type="PANTHER" id="PTHR31569">
    <property type="entry name" value="SWIM-TYPE DOMAIN-CONTAINING PROTEIN"/>
    <property type="match status" value="1"/>
</dbReference>
<feature type="region of interest" description="Disordered" evidence="1">
    <location>
        <begin position="70"/>
        <end position="89"/>
    </location>
</feature>
<feature type="domain" description="ZSWIM3 N-terminal" evidence="2">
    <location>
        <begin position="3"/>
        <end position="114"/>
    </location>
</feature>
<feature type="compositionally biased region" description="Polar residues" evidence="1">
    <location>
        <begin position="74"/>
        <end position="83"/>
    </location>
</feature>
<reference evidence="4" key="1">
    <citation type="submission" date="2025-08" db="UniProtKB">
        <authorList>
            <consortium name="RefSeq"/>
        </authorList>
    </citation>
    <scope>IDENTIFICATION</scope>
</reference>
<proteinExistence type="predicted"/>
<evidence type="ECO:0000259" key="2">
    <source>
        <dbReference type="Pfam" id="PF21599"/>
    </source>
</evidence>
<protein>
    <submittedName>
        <fullName evidence="4">Uncharacterized protein LOC106816920</fullName>
    </submittedName>
</protein>
<gene>
    <name evidence="4" type="primary">LOC106816920</name>
</gene>